<dbReference type="InterPro" id="IPR013332">
    <property type="entry name" value="KPR_N"/>
</dbReference>
<dbReference type="Gene3D" id="3.40.50.720">
    <property type="entry name" value="NAD(P)-binding Rossmann-like Domain"/>
    <property type="match status" value="1"/>
</dbReference>
<evidence type="ECO:0000313" key="3">
    <source>
        <dbReference type="Proteomes" id="UP000316968"/>
    </source>
</evidence>
<dbReference type="KEGG" id="saca:FFV09_22415"/>
<dbReference type="Proteomes" id="UP000316968">
    <property type="component" value="Chromosome"/>
</dbReference>
<evidence type="ECO:0000259" key="1">
    <source>
        <dbReference type="Pfam" id="PF02558"/>
    </source>
</evidence>
<dbReference type="EMBL" id="CP041217">
    <property type="protein sequence ID" value="QDH23375.1"/>
    <property type="molecule type" value="Genomic_DNA"/>
</dbReference>
<evidence type="ECO:0000313" key="2">
    <source>
        <dbReference type="EMBL" id="QDH23375.1"/>
    </source>
</evidence>
<keyword evidence="3" id="KW-1185">Reference proteome</keyword>
<dbReference type="RefSeq" id="WP_141449912.1">
    <property type="nucleotide sequence ID" value="NZ_CP041217.1"/>
</dbReference>
<reference evidence="2 3" key="1">
    <citation type="submission" date="2019-06" db="EMBL/GenBank/DDBJ databases">
        <title>Saccharibacillus brassicae sp. nov., an endophytic bacterium isolated from Chinese cabbage seeds (Brassica pekinensis).</title>
        <authorList>
            <person name="Jiang L."/>
            <person name="Lee J."/>
            <person name="Kim S.W."/>
        </authorList>
    </citation>
    <scope>NUCLEOTIDE SEQUENCE [LARGE SCALE GENOMIC DNA]</scope>
    <source>
        <strain evidence="3">KCTC 43072 / ATSA2</strain>
    </source>
</reference>
<name>A0A4Y6V508_SACBS</name>
<feature type="domain" description="Ketopantoate reductase N-terminal" evidence="1">
    <location>
        <begin position="3"/>
        <end position="153"/>
    </location>
</feature>
<dbReference type="Pfam" id="PF02558">
    <property type="entry name" value="ApbA"/>
    <property type="match status" value="1"/>
</dbReference>
<organism evidence="2 3">
    <name type="scientific">Saccharibacillus brassicae</name>
    <dbReference type="NCBI Taxonomy" id="2583377"/>
    <lineage>
        <taxon>Bacteria</taxon>
        <taxon>Bacillati</taxon>
        <taxon>Bacillota</taxon>
        <taxon>Bacilli</taxon>
        <taxon>Bacillales</taxon>
        <taxon>Paenibacillaceae</taxon>
        <taxon>Saccharibacillus</taxon>
    </lineage>
</organism>
<dbReference type="InterPro" id="IPR036291">
    <property type="entry name" value="NAD(P)-bd_dom_sf"/>
</dbReference>
<protein>
    <submittedName>
        <fullName evidence="2">Ketopantoate reductase family protein</fullName>
    </submittedName>
</protein>
<accession>A0A4Y6V508</accession>
<gene>
    <name evidence="2" type="ORF">FFV09_22415</name>
</gene>
<dbReference type="OrthoDB" id="9793586at2"/>
<dbReference type="SUPFAM" id="SSF51735">
    <property type="entry name" value="NAD(P)-binding Rossmann-fold domains"/>
    <property type="match status" value="1"/>
</dbReference>
<proteinExistence type="predicted"/>
<sequence length="329" mass="35961">MRILIYGAGVLGSVLAHLLMQGKHEVTMLARGKRAEQLEQGGLVIRHYVQRKTTVERPLVIRRLEQHDRYDLIFTVMKYSDIESILPALAANVSANIVMIGNNPDAGHTEQKLRELGGGDKSFAFGFLVGGGIRREDGTVMSVQLGGGTLIAGALGGDSACLPLLRKAFAKSSCKLAVHAEIDAWLKNHMMPIVPLNAALHIHGGDVRRVARDKRLLRQVVDAMGEGFDLLEAAGYPLVPPAQARLIRRHKLMLRLLLALYHRLPVARLIDGSFAEIDALDRVFGRWAGASGQASPAWDGLLEAARQAEAASSFKINKSLHEKFIIEKP</sequence>
<dbReference type="AlphaFoldDB" id="A0A4Y6V508"/>